<proteinExistence type="predicted"/>
<dbReference type="CDD" id="cd06260">
    <property type="entry name" value="DUF820-like"/>
    <property type="match status" value="1"/>
</dbReference>
<name>A0AAW9PTR2_9CYAN</name>
<keyword evidence="3" id="KW-1185">Reference proteome</keyword>
<keyword evidence="2" id="KW-0378">Hydrolase</keyword>
<dbReference type="EMBL" id="JAZBJZ010000007">
    <property type="protein sequence ID" value="MEE3715751.1"/>
    <property type="molecule type" value="Genomic_DNA"/>
</dbReference>
<keyword evidence="2" id="KW-0540">Nuclease</keyword>
<dbReference type="InterPro" id="IPR011335">
    <property type="entry name" value="Restrct_endonuc-II-like"/>
</dbReference>
<dbReference type="SUPFAM" id="SSF52980">
    <property type="entry name" value="Restriction endonuclease-like"/>
    <property type="match status" value="1"/>
</dbReference>
<gene>
    <name evidence="2" type="ORF">V2H45_03205</name>
</gene>
<dbReference type="InterPro" id="IPR008538">
    <property type="entry name" value="Uma2"/>
</dbReference>
<dbReference type="GO" id="GO:0004519">
    <property type="term" value="F:endonuclease activity"/>
    <property type="evidence" value="ECO:0007669"/>
    <property type="project" value="UniProtKB-KW"/>
</dbReference>
<evidence type="ECO:0000313" key="2">
    <source>
        <dbReference type="EMBL" id="MEE3715751.1"/>
    </source>
</evidence>
<dbReference type="PANTHER" id="PTHR47152:SF4">
    <property type="entry name" value="SLR0445 PROTEIN"/>
    <property type="match status" value="1"/>
</dbReference>
<protein>
    <submittedName>
        <fullName evidence="2">Uma2 family endonuclease</fullName>
    </submittedName>
</protein>
<sequence length="195" mass="22178">MSQTLVKADNQYFIKQAVTWEQFKALKSAFEEIGGVRLMFCEGVLEIVGIGRLHEMICSLLGLLLGQYFMLRRIPFVSTGAYTQSVKGSTEFQADLSYNFGTEKEISDLCIEVVVTSGSTQKLRKYQLCGVPEVWFWEDGKISIYCLQQGRYEQRQSSLCLPDLDIHDLEQCLLMDSHLDAMVAFGESLREIENC</sequence>
<accession>A0AAW9PTR2</accession>
<dbReference type="Proteomes" id="UP001333818">
    <property type="component" value="Unassembled WGS sequence"/>
</dbReference>
<evidence type="ECO:0000259" key="1">
    <source>
        <dbReference type="Pfam" id="PF05685"/>
    </source>
</evidence>
<dbReference type="Pfam" id="PF05685">
    <property type="entry name" value="Uma2"/>
    <property type="match status" value="1"/>
</dbReference>
<dbReference type="AlphaFoldDB" id="A0AAW9PTR2"/>
<organism evidence="2 3">
    <name type="scientific">Tumidithrix elongata BACA0141</name>
    <dbReference type="NCBI Taxonomy" id="2716417"/>
    <lineage>
        <taxon>Bacteria</taxon>
        <taxon>Bacillati</taxon>
        <taxon>Cyanobacteriota</taxon>
        <taxon>Cyanophyceae</taxon>
        <taxon>Pseudanabaenales</taxon>
        <taxon>Pseudanabaenaceae</taxon>
        <taxon>Tumidithrix</taxon>
        <taxon>Tumidithrix elongata</taxon>
    </lineage>
</organism>
<comment type="caution">
    <text evidence="2">The sequence shown here is derived from an EMBL/GenBank/DDBJ whole genome shotgun (WGS) entry which is preliminary data.</text>
</comment>
<dbReference type="RefSeq" id="WP_330482174.1">
    <property type="nucleotide sequence ID" value="NZ_JAZBJZ010000007.1"/>
</dbReference>
<dbReference type="PANTHER" id="PTHR47152">
    <property type="entry name" value="SLR2084 PROTEIN-RELATED"/>
    <property type="match status" value="1"/>
</dbReference>
<keyword evidence="2" id="KW-0255">Endonuclease</keyword>
<dbReference type="Gene3D" id="3.90.1570.10">
    <property type="entry name" value="tt1808, chain A"/>
    <property type="match status" value="1"/>
</dbReference>
<evidence type="ECO:0000313" key="3">
    <source>
        <dbReference type="Proteomes" id="UP001333818"/>
    </source>
</evidence>
<feature type="domain" description="Putative restriction endonuclease" evidence="1">
    <location>
        <begin position="20"/>
        <end position="173"/>
    </location>
</feature>
<dbReference type="InterPro" id="IPR012296">
    <property type="entry name" value="Nuclease_put_TT1808"/>
</dbReference>
<reference evidence="2" key="1">
    <citation type="submission" date="2024-01" db="EMBL/GenBank/DDBJ databases">
        <title>Bank of Algae and Cyanobacteria of the Azores (BACA) strain genomes.</title>
        <authorList>
            <person name="Luz R."/>
            <person name="Cordeiro R."/>
            <person name="Fonseca A."/>
            <person name="Goncalves V."/>
        </authorList>
    </citation>
    <scope>NUCLEOTIDE SEQUENCE</scope>
    <source>
        <strain evidence="2">BACA0141</strain>
    </source>
</reference>